<dbReference type="InterPro" id="IPR003776">
    <property type="entry name" value="YcaO-like_dom"/>
</dbReference>
<proteinExistence type="predicted"/>
<protein>
    <recommendedName>
        <fullName evidence="2">YcaO domain-containing protein</fullName>
    </recommendedName>
</protein>
<evidence type="ECO:0000256" key="1">
    <source>
        <dbReference type="SAM" id="MobiDB-lite"/>
    </source>
</evidence>
<reference evidence="3 4" key="1">
    <citation type="submission" date="2017-05" db="EMBL/GenBank/DDBJ databases">
        <title>Biotechnological potential of actinobacteria isolated from South African environments.</title>
        <authorList>
            <person name="Le Roes-Hill M."/>
            <person name="Prins A."/>
            <person name="Durrell K.A."/>
        </authorList>
    </citation>
    <scope>NUCLEOTIDE SEQUENCE [LARGE SCALE GENOMIC DNA]</scope>
    <source>
        <strain evidence="3">M26</strain>
    </source>
</reference>
<dbReference type="Gene3D" id="3.30.1330.230">
    <property type="match status" value="1"/>
</dbReference>
<dbReference type="RefSeq" id="WP_108724550.1">
    <property type="nucleotide sequence ID" value="NZ_NGFP01000032.1"/>
</dbReference>
<organism evidence="3 4">
    <name type="scientific">Streptosporangium minutum</name>
    <dbReference type="NCBI Taxonomy" id="569862"/>
    <lineage>
        <taxon>Bacteria</taxon>
        <taxon>Bacillati</taxon>
        <taxon>Actinomycetota</taxon>
        <taxon>Actinomycetes</taxon>
        <taxon>Streptosporangiales</taxon>
        <taxon>Streptosporangiaceae</taxon>
        <taxon>Streptosporangium</taxon>
    </lineage>
</organism>
<evidence type="ECO:0000259" key="2">
    <source>
        <dbReference type="PROSITE" id="PS51664"/>
    </source>
</evidence>
<evidence type="ECO:0000313" key="3">
    <source>
        <dbReference type="EMBL" id="OUC97734.1"/>
    </source>
</evidence>
<keyword evidence="4" id="KW-1185">Reference proteome</keyword>
<feature type="region of interest" description="Disordered" evidence="1">
    <location>
        <begin position="565"/>
        <end position="585"/>
    </location>
</feature>
<dbReference type="PROSITE" id="PS51664">
    <property type="entry name" value="YCAO"/>
    <property type="match status" value="1"/>
</dbReference>
<gene>
    <name evidence="3" type="ORF">CA984_09995</name>
</gene>
<comment type="caution">
    <text evidence="3">The sequence shown here is derived from an EMBL/GenBank/DDBJ whole genome shotgun (WGS) entry which is preliminary data.</text>
</comment>
<dbReference type="Pfam" id="PF02624">
    <property type="entry name" value="YcaO"/>
    <property type="match status" value="1"/>
</dbReference>
<dbReference type="PANTHER" id="PTHR37809:SF1">
    <property type="entry name" value="RIBOSOMAL PROTEIN S12 METHYLTHIOTRANSFERASE ACCESSORY FACTOR YCAO"/>
    <property type="match status" value="1"/>
</dbReference>
<dbReference type="EMBL" id="NGFP01000032">
    <property type="protein sequence ID" value="OUC97734.1"/>
    <property type="molecule type" value="Genomic_DNA"/>
</dbReference>
<dbReference type="PANTHER" id="PTHR37809">
    <property type="entry name" value="RIBOSOMAL PROTEIN S12 METHYLTHIOTRANSFERASE ACCESSORY FACTOR YCAO"/>
    <property type="match status" value="1"/>
</dbReference>
<name>A0A243RRQ6_9ACTN</name>
<feature type="domain" description="YcaO" evidence="2">
    <location>
        <begin position="264"/>
        <end position="585"/>
    </location>
</feature>
<accession>A0A243RRQ6</accession>
<dbReference type="Proteomes" id="UP000194761">
    <property type="component" value="Unassembled WGS sequence"/>
</dbReference>
<sequence length="585" mass="62063">MGPKLSLLHLATATVDASAIAQAIGVDNAVGAGFIEPRAPADDVDPDDSGPDAPVTGVLVRGAGVPARACAELARRLTAAGQGRWALGRPPLPGTLVLIITHRRAAHDALARTLPTGRLLSVGESFEGLYVTGPRPLTERGLAGPGPDRRWAFEHRLAGLGLHDRPSTTLWQLRTDPDGLVRAVLAAARRTADDAVLAGTGRQVSFATPAAVRRTVFRDVPDTQAWTFGMVRGLKVRPGAVVGSHIATCRTPAAGQDHLEGNSGKGTDARSAVTGAVGEAVERYAAYEANWSLPPAAATSPRVDLSQFHPYGDAWDNDPAPTADYVDGTDLAGHGTVAVPKALVAFPYVGANRPTYGGTTGLAAAPDVADATLRGLREVLERDSLYHHFTGMRPAHRLDGAASLRRLGLAGAFRGDLWILHWPNRKYLMPDVHAFHHDPHAGLLVRSSGSGLTFDEAVDSAMLELCQVHHEGVRAHRAGAATSSVHARWRQPSVIDECRRYLDAQRPHAVPEMPYHDAPGQLEHLVRRLAATGRGPITVRLPLHGPDWTVVRVLVPGAATVPYASASRGGARLPTDAPWRHGIPT</sequence>
<dbReference type="AlphaFoldDB" id="A0A243RRQ6"/>
<evidence type="ECO:0000313" key="4">
    <source>
        <dbReference type="Proteomes" id="UP000194761"/>
    </source>
</evidence>